<dbReference type="EMBL" id="KN834915">
    <property type="protein sequence ID" value="KIK50253.1"/>
    <property type="molecule type" value="Genomic_DNA"/>
</dbReference>
<reference evidence="1 2" key="1">
    <citation type="submission" date="2014-04" db="EMBL/GenBank/DDBJ databases">
        <title>Evolutionary Origins and Diversification of the Mycorrhizal Mutualists.</title>
        <authorList>
            <consortium name="DOE Joint Genome Institute"/>
            <consortium name="Mycorrhizal Genomics Consortium"/>
            <person name="Kohler A."/>
            <person name="Kuo A."/>
            <person name="Nagy L.G."/>
            <person name="Floudas D."/>
            <person name="Copeland A."/>
            <person name="Barry K.W."/>
            <person name="Cichocki N."/>
            <person name="Veneault-Fourrey C."/>
            <person name="LaButti K."/>
            <person name="Lindquist E.A."/>
            <person name="Lipzen A."/>
            <person name="Lundell T."/>
            <person name="Morin E."/>
            <person name="Murat C."/>
            <person name="Riley R."/>
            <person name="Ohm R."/>
            <person name="Sun H."/>
            <person name="Tunlid A."/>
            <person name="Henrissat B."/>
            <person name="Grigoriev I.V."/>
            <person name="Hibbett D.S."/>
            <person name="Martin F."/>
        </authorList>
    </citation>
    <scope>NUCLEOTIDE SEQUENCE [LARGE SCALE GENOMIC DNA]</scope>
    <source>
        <strain evidence="1 2">FD-317 M1</strain>
    </source>
</reference>
<organism evidence="1 2">
    <name type="scientific">Collybiopsis luxurians FD-317 M1</name>
    <dbReference type="NCBI Taxonomy" id="944289"/>
    <lineage>
        <taxon>Eukaryota</taxon>
        <taxon>Fungi</taxon>
        <taxon>Dikarya</taxon>
        <taxon>Basidiomycota</taxon>
        <taxon>Agaricomycotina</taxon>
        <taxon>Agaricomycetes</taxon>
        <taxon>Agaricomycetidae</taxon>
        <taxon>Agaricales</taxon>
        <taxon>Marasmiineae</taxon>
        <taxon>Omphalotaceae</taxon>
        <taxon>Collybiopsis</taxon>
        <taxon>Collybiopsis luxurians</taxon>
    </lineage>
</organism>
<name>A0A0D0C6A0_9AGAR</name>
<accession>A0A0D0C6A0</accession>
<dbReference type="AlphaFoldDB" id="A0A0D0C6A0"/>
<proteinExistence type="predicted"/>
<dbReference type="HOGENOM" id="CLU_3106563_0_0_1"/>
<keyword evidence="2" id="KW-1185">Reference proteome</keyword>
<sequence length="51" mass="6017">MITFQDFGFFLLRKWIPSPLREIIHTLSTLTAQKRKMHLISLHPQPSDTPK</sequence>
<gene>
    <name evidence="1" type="ORF">GYMLUDRAFT_51329</name>
</gene>
<evidence type="ECO:0000313" key="1">
    <source>
        <dbReference type="EMBL" id="KIK50253.1"/>
    </source>
</evidence>
<evidence type="ECO:0000313" key="2">
    <source>
        <dbReference type="Proteomes" id="UP000053593"/>
    </source>
</evidence>
<protein>
    <submittedName>
        <fullName evidence="1">Uncharacterized protein</fullName>
    </submittedName>
</protein>
<dbReference type="Proteomes" id="UP000053593">
    <property type="component" value="Unassembled WGS sequence"/>
</dbReference>